<organism evidence="2 3">
    <name type="scientific">Streptomyces goshikiensis</name>
    <dbReference type="NCBI Taxonomy" id="1942"/>
    <lineage>
        <taxon>Bacteria</taxon>
        <taxon>Bacillati</taxon>
        <taxon>Actinomycetota</taxon>
        <taxon>Actinomycetes</taxon>
        <taxon>Kitasatosporales</taxon>
        <taxon>Streptomycetaceae</taxon>
        <taxon>Streptomyces</taxon>
    </lineage>
</organism>
<evidence type="ECO:0000256" key="1">
    <source>
        <dbReference type="ARBA" id="ARBA00009320"/>
    </source>
</evidence>
<dbReference type="Pfam" id="PF01063">
    <property type="entry name" value="Aminotran_4"/>
    <property type="match status" value="1"/>
</dbReference>
<dbReference type="InterPro" id="IPR001544">
    <property type="entry name" value="Aminotrans_IV"/>
</dbReference>
<dbReference type="PANTHER" id="PTHR42743:SF11">
    <property type="entry name" value="AMINODEOXYCHORISMATE LYASE"/>
    <property type="match status" value="1"/>
</dbReference>
<dbReference type="EMBL" id="CP108058">
    <property type="protein sequence ID" value="WUO51263.1"/>
    <property type="molecule type" value="Genomic_DNA"/>
</dbReference>
<dbReference type="Gene3D" id="3.20.10.10">
    <property type="entry name" value="D-amino Acid Aminotransferase, subunit A, domain 2"/>
    <property type="match status" value="1"/>
</dbReference>
<keyword evidence="2" id="KW-0808">Transferase</keyword>
<sequence>MTDAAAEGRLLWDSVTGFAPAPDRQDGLLAADSWLVEDGRVRGIEHHVSRFSGACVQLGLSPATLERFWQGALAELPRTGSWFPRTELREDASLALWIRRAPRLLGGVRILTWPHADPRAQPRRKGPDLGVLAEIKAMAQAAGADDALFTTRDGLATESTTASLLWWEGYELCLPDTDDHLLPGVTRALLVRQALESGVVVRRSRATPQDLYDREVWLVNALHGIRPVTEWVGTGREAGPAGRAPRWQRLLRARARALADRPTSQLPWHAIRTTEGSSS</sequence>
<dbReference type="InterPro" id="IPR050571">
    <property type="entry name" value="Class-IV_PLP-Dep_Aminotrnsfr"/>
</dbReference>
<proteinExistence type="inferred from homology"/>
<keyword evidence="2" id="KW-0614">Plasmid</keyword>
<keyword evidence="3" id="KW-1185">Reference proteome</keyword>
<reference evidence="2" key="1">
    <citation type="submission" date="2022-10" db="EMBL/GenBank/DDBJ databases">
        <title>The complete genomes of actinobacterial strains from the NBC collection.</title>
        <authorList>
            <person name="Joergensen T.S."/>
            <person name="Alvarez Arevalo M."/>
            <person name="Sterndorff E.B."/>
            <person name="Faurdal D."/>
            <person name="Vuksanovic O."/>
            <person name="Mourched A.-S."/>
            <person name="Charusanti P."/>
            <person name="Shaw S."/>
            <person name="Blin K."/>
            <person name="Weber T."/>
        </authorList>
    </citation>
    <scope>NUCLEOTIDE SEQUENCE</scope>
    <source>
        <strain evidence="2">NBC_00283</strain>
        <plasmid evidence="2">unnamed1</plasmid>
    </source>
</reference>
<dbReference type="SUPFAM" id="SSF56752">
    <property type="entry name" value="D-aminoacid aminotransferase-like PLP-dependent enzymes"/>
    <property type="match status" value="1"/>
</dbReference>
<dbReference type="InterPro" id="IPR043132">
    <property type="entry name" value="BCAT-like_C"/>
</dbReference>
<accession>A0ABZ1RXE0</accession>
<dbReference type="GO" id="GO:0008483">
    <property type="term" value="F:transaminase activity"/>
    <property type="evidence" value="ECO:0007669"/>
    <property type="project" value="UniProtKB-KW"/>
</dbReference>
<dbReference type="InterPro" id="IPR036038">
    <property type="entry name" value="Aminotransferase-like"/>
</dbReference>
<dbReference type="RefSeq" id="WP_079195908.1">
    <property type="nucleotide sequence ID" value="NZ_BMVE01000016.1"/>
</dbReference>
<gene>
    <name evidence="2" type="ORF">OHU17_35930</name>
</gene>
<keyword evidence="2" id="KW-0032">Aminotransferase</keyword>
<dbReference type="PANTHER" id="PTHR42743">
    <property type="entry name" value="AMINO-ACID AMINOTRANSFERASE"/>
    <property type="match status" value="1"/>
</dbReference>
<name>A0ABZ1RXE0_9ACTN</name>
<evidence type="ECO:0000313" key="3">
    <source>
        <dbReference type="Proteomes" id="UP001432075"/>
    </source>
</evidence>
<protein>
    <submittedName>
        <fullName evidence="2">Aminotransferase class IV</fullName>
    </submittedName>
</protein>
<evidence type="ECO:0000313" key="2">
    <source>
        <dbReference type="EMBL" id="WUO51263.1"/>
    </source>
</evidence>
<geneLocation type="plasmid" evidence="2 3">
    <name>unnamed1</name>
</geneLocation>
<dbReference type="Proteomes" id="UP001432075">
    <property type="component" value="Plasmid unnamed1"/>
</dbReference>
<comment type="similarity">
    <text evidence="1">Belongs to the class-IV pyridoxal-phosphate-dependent aminotransferase family.</text>
</comment>